<evidence type="ECO:0000313" key="3">
    <source>
        <dbReference type="Proteomes" id="UP000481861"/>
    </source>
</evidence>
<protein>
    <submittedName>
        <fullName evidence="2">Uncharacterized protein</fullName>
    </submittedName>
</protein>
<gene>
    <name evidence="2" type="ORF">BDV95DRAFT_645136</name>
</gene>
<feature type="compositionally biased region" description="Basic residues" evidence="1">
    <location>
        <begin position="8"/>
        <end position="22"/>
    </location>
</feature>
<evidence type="ECO:0000256" key="1">
    <source>
        <dbReference type="SAM" id="MobiDB-lite"/>
    </source>
</evidence>
<organism evidence="2 3">
    <name type="scientific">Massariosphaeria phaeospora</name>
    <dbReference type="NCBI Taxonomy" id="100035"/>
    <lineage>
        <taxon>Eukaryota</taxon>
        <taxon>Fungi</taxon>
        <taxon>Dikarya</taxon>
        <taxon>Ascomycota</taxon>
        <taxon>Pezizomycotina</taxon>
        <taxon>Dothideomycetes</taxon>
        <taxon>Pleosporomycetidae</taxon>
        <taxon>Pleosporales</taxon>
        <taxon>Pleosporales incertae sedis</taxon>
        <taxon>Massariosphaeria</taxon>
    </lineage>
</organism>
<accession>A0A7C8MJ54</accession>
<dbReference type="Proteomes" id="UP000481861">
    <property type="component" value="Unassembled WGS sequence"/>
</dbReference>
<evidence type="ECO:0000313" key="2">
    <source>
        <dbReference type="EMBL" id="KAF2877635.1"/>
    </source>
</evidence>
<name>A0A7C8MJ54_9PLEO</name>
<keyword evidence="3" id="KW-1185">Reference proteome</keyword>
<feature type="region of interest" description="Disordered" evidence="1">
    <location>
        <begin position="1"/>
        <end position="22"/>
    </location>
</feature>
<dbReference type="EMBL" id="JAADJZ010000002">
    <property type="protein sequence ID" value="KAF2877635.1"/>
    <property type="molecule type" value="Genomic_DNA"/>
</dbReference>
<proteinExistence type="predicted"/>
<dbReference type="AlphaFoldDB" id="A0A7C8MJ54"/>
<comment type="caution">
    <text evidence="2">The sequence shown here is derived from an EMBL/GenBank/DDBJ whole genome shotgun (WGS) entry which is preliminary data.</text>
</comment>
<reference evidence="2 3" key="1">
    <citation type="submission" date="2020-01" db="EMBL/GenBank/DDBJ databases">
        <authorList>
            <consortium name="DOE Joint Genome Institute"/>
            <person name="Haridas S."/>
            <person name="Albert R."/>
            <person name="Binder M."/>
            <person name="Bloem J."/>
            <person name="Labutti K."/>
            <person name="Salamov A."/>
            <person name="Andreopoulos B."/>
            <person name="Baker S.E."/>
            <person name="Barry K."/>
            <person name="Bills G."/>
            <person name="Bluhm B.H."/>
            <person name="Cannon C."/>
            <person name="Castanera R."/>
            <person name="Culley D.E."/>
            <person name="Daum C."/>
            <person name="Ezra D."/>
            <person name="Gonzalez J.B."/>
            <person name="Henrissat B."/>
            <person name="Kuo A."/>
            <person name="Liang C."/>
            <person name="Lipzen A."/>
            <person name="Lutzoni F."/>
            <person name="Magnuson J."/>
            <person name="Mondo S."/>
            <person name="Nolan M."/>
            <person name="Ohm R."/>
            <person name="Pangilinan J."/>
            <person name="Park H.-J.H."/>
            <person name="Ramirez L."/>
            <person name="Alfaro M."/>
            <person name="Sun H."/>
            <person name="Tritt A."/>
            <person name="Yoshinaga Y."/>
            <person name="Zwiers L.-H.L."/>
            <person name="Turgeon B.G."/>
            <person name="Goodwin S.B."/>
            <person name="Spatafora J.W."/>
            <person name="Crous P.W."/>
            <person name="Grigoriev I.V."/>
        </authorList>
    </citation>
    <scope>NUCLEOTIDE SEQUENCE [LARGE SCALE GENOMIC DNA]</scope>
    <source>
        <strain evidence="2 3">CBS 611.86</strain>
    </source>
</reference>
<sequence>MYDYGTPRQRKRQKKKQLRPKRKSYRCFRHGSMLKSALLNAFAVIRRDAQTGPRGALVRSNTGVSGLLHLCTSTVSSCAEHHVEWTRPGSLAPCIVRPDQNPFGPPRFLTLPSCTVVVHSPPLLALRNTSSHPEALHQSFTAEPSTWLYPEPQPLPSSLISPVAISTARYAAHAEPILSERYNLPNACIRARNVPDIHFNGCQCRRCRGPISRPTSLPHTDLAGLHLGFRNGIGYKSCNTPIPKYFIVETLGRLR</sequence>